<dbReference type="InterPro" id="IPR026870">
    <property type="entry name" value="Zinc_ribbon_dom"/>
</dbReference>
<keyword evidence="4" id="KW-1185">Reference proteome</keyword>
<dbReference type="Pfam" id="PF13240">
    <property type="entry name" value="Zn_Ribbon_1"/>
    <property type="match status" value="1"/>
</dbReference>
<accession>A0A402A200</accession>
<dbReference type="Proteomes" id="UP000287352">
    <property type="component" value="Unassembled WGS sequence"/>
</dbReference>
<reference evidence="4" key="1">
    <citation type="submission" date="2018-12" db="EMBL/GenBank/DDBJ databases">
        <title>Tengunoibacter tsumagoiensis gen. nov., sp. nov., Dictyobacter kobayashii sp. nov., D. alpinus sp. nov., and D. joshuensis sp. nov. and description of Dictyobacteraceae fam. nov. within the order Ktedonobacterales isolated from Tengu-no-mugimeshi.</title>
        <authorList>
            <person name="Wang C.M."/>
            <person name="Zheng Y."/>
            <person name="Sakai Y."/>
            <person name="Toyoda A."/>
            <person name="Minakuchi Y."/>
            <person name="Abe K."/>
            <person name="Yokota A."/>
            <person name="Yabe S."/>
        </authorList>
    </citation>
    <scope>NUCLEOTIDE SEQUENCE [LARGE SCALE GENOMIC DNA]</scope>
    <source>
        <strain evidence="4">Uno3</strain>
    </source>
</reference>
<proteinExistence type="predicted"/>
<evidence type="ECO:0000313" key="3">
    <source>
        <dbReference type="EMBL" id="GCE13177.1"/>
    </source>
</evidence>
<dbReference type="AlphaFoldDB" id="A0A402A200"/>
<comment type="caution">
    <text evidence="3">The sequence shown here is derived from an EMBL/GenBank/DDBJ whole genome shotgun (WGS) entry which is preliminary data.</text>
</comment>
<name>A0A402A200_9CHLR</name>
<evidence type="ECO:0000313" key="4">
    <source>
        <dbReference type="Proteomes" id="UP000287352"/>
    </source>
</evidence>
<dbReference type="EMBL" id="BIFR01000001">
    <property type="protein sequence ID" value="GCE13177.1"/>
    <property type="molecule type" value="Genomic_DNA"/>
</dbReference>
<evidence type="ECO:0000256" key="1">
    <source>
        <dbReference type="SAM" id="MobiDB-lite"/>
    </source>
</evidence>
<evidence type="ECO:0000259" key="2">
    <source>
        <dbReference type="Pfam" id="PF13240"/>
    </source>
</evidence>
<gene>
    <name evidence="3" type="ORF">KTT_30360</name>
</gene>
<dbReference type="OrthoDB" id="157801at2"/>
<protein>
    <recommendedName>
        <fullName evidence="2">Zinc-ribbon domain-containing protein</fullName>
    </recommendedName>
</protein>
<feature type="region of interest" description="Disordered" evidence="1">
    <location>
        <begin position="157"/>
        <end position="202"/>
    </location>
</feature>
<feature type="domain" description="Zinc-ribbon" evidence="2">
    <location>
        <begin position="205"/>
        <end position="226"/>
    </location>
</feature>
<dbReference type="RefSeq" id="WP_126580727.1">
    <property type="nucleotide sequence ID" value="NZ_BIFR01000001.1"/>
</dbReference>
<sequence length="228" mass="24048">MKPITGQYECVHSSGVGLDYFTSRIDRLVLLPNGTFTLTVQTHSRATHAAKSFAKGEQTSLSAPENRLEGSYTCTETQVDLTFANGGFEQAHLAPDGTGLQIGPNFFTKVSDSTLLPSTHRLKKDMDDIARGLKIASTIGGIAMKAAKTIQGGIQSVQGNAQNSPETPNPPLTTSTPPVMQPAPAQPVQPSIQPGSPAQPAGARFCDQCGAPLRVGKRFCNNCGARVV</sequence>
<organism evidence="3 4">
    <name type="scientific">Tengunoibacter tsumagoiensis</name>
    <dbReference type="NCBI Taxonomy" id="2014871"/>
    <lineage>
        <taxon>Bacteria</taxon>
        <taxon>Bacillati</taxon>
        <taxon>Chloroflexota</taxon>
        <taxon>Ktedonobacteria</taxon>
        <taxon>Ktedonobacterales</taxon>
        <taxon>Dictyobacteraceae</taxon>
        <taxon>Tengunoibacter</taxon>
    </lineage>
</organism>